<feature type="region of interest" description="Disordered" evidence="1">
    <location>
        <begin position="87"/>
        <end position="136"/>
    </location>
</feature>
<feature type="region of interest" description="Disordered" evidence="1">
    <location>
        <begin position="266"/>
        <end position="319"/>
    </location>
</feature>
<dbReference type="AlphaFoldDB" id="L5MK55"/>
<organism evidence="2 3">
    <name type="scientific">Myotis davidii</name>
    <name type="common">David's myotis</name>
    <dbReference type="NCBI Taxonomy" id="225400"/>
    <lineage>
        <taxon>Eukaryota</taxon>
        <taxon>Metazoa</taxon>
        <taxon>Chordata</taxon>
        <taxon>Craniata</taxon>
        <taxon>Vertebrata</taxon>
        <taxon>Euteleostomi</taxon>
        <taxon>Mammalia</taxon>
        <taxon>Eutheria</taxon>
        <taxon>Laurasiatheria</taxon>
        <taxon>Chiroptera</taxon>
        <taxon>Yangochiroptera</taxon>
        <taxon>Vespertilionidae</taxon>
        <taxon>Myotis</taxon>
    </lineage>
</organism>
<dbReference type="Proteomes" id="UP000010556">
    <property type="component" value="Unassembled WGS sequence"/>
</dbReference>
<reference evidence="3" key="1">
    <citation type="journal article" date="2013" name="Science">
        <title>Comparative analysis of bat genomes provides insight into the evolution of flight and immunity.</title>
        <authorList>
            <person name="Zhang G."/>
            <person name="Cowled C."/>
            <person name="Shi Z."/>
            <person name="Huang Z."/>
            <person name="Bishop-Lilly K.A."/>
            <person name="Fang X."/>
            <person name="Wynne J.W."/>
            <person name="Xiong Z."/>
            <person name="Baker M.L."/>
            <person name="Zhao W."/>
            <person name="Tachedjian M."/>
            <person name="Zhu Y."/>
            <person name="Zhou P."/>
            <person name="Jiang X."/>
            <person name="Ng J."/>
            <person name="Yang L."/>
            <person name="Wu L."/>
            <person name="Xiao J."/>
            <person name="Feng Y."/>
            <person name="Chen Y."/>
            <person name="Sun X."/>
            <person name="Zhang Y."/>
            <person name="Marsh G.A."/>
            <person name="Crameri G."/>
            <person name="Broder C.C."/>
            <person name="Frey K.G."/>
            <person name="Wang L.F."/>
            <person name="Wang J."/>
        </authorList>
    </citation>
    <scope>NUCLEOTIDE SEQUENCE [LARGE SCALE GENOMIC DNA]</scope>
</reference>
<dbReference type="EMBL" id="KB099425">
    <property type="protein sequence ID" value="ELK38123.1"/>
    <property type="molecule type" value="Genomic_DNA"/>
</dbReference>
<evidence type="ECO:0000256" key="1">
    <source>
        <dbReference type="SAM" id="MobiDB-lite"/>
    </source>
</evidence>
<keyword evidence="3" id="KW-1185">Reference proteome</keyword>
<accession>L5MK55</accession>
<gene>
    <name evidence="2" type="ORF">MDA_GLEAN10015377</name>
</gene>
<evidence type="ECO:0000313" key="2">
    <source>
        <dbReference type="EMBL" id="ELK38123.1"/>
    </source>
</evidence>
<proteinExistence type="predicted"/>
<sequence>MRQERAVSAAGGKCHLPTEGQGAATFLRAKASVVETDEIQQEETYATDETPHAHTYTHAPLGVDAAQTRSTLVTAAKIRAECPRQPLALPVPWPSEQTGDSGRPLQRRQPRRDPATTAPEVSVGRDRNSTKQHGKAVSFLESLQRTWTGPSMELLPGRSPRGTEPSAVTLPAVVASLLVQWFLGWQPHAGAQKADRHGRVWPSRWWSSAGLRGQGARQSPADGFLWVSAHRSYDTQHTDVPPRGGKIRTFHLCFIGWATPGEEAGRARVNAGAHRPEGTGDSLHGAVAGSESAAHSAPKLRPTGRRPPGPDTEHKKFPCQELRQRRALTLILQPDIYILYIKDIQ</sequence>
<protein>
    <submittedName>
        <fullName evidence="2">Uncharacterized protein</fullName>
    </submittedName>
</protein>
<name>L5MK55_MYODS</name>
<evidence type="ECO:0000313" key="3">
    <source>
        <dbReference type="Proteomes" id="UP000010556"/>
    </source>
</evidence>